<evidence type="ECO:0008006" key="3">
    <source>
        <dbReference type="Google" id="ProtNLM"/>
    </source>
</evidence>
<gene>
    <name evidence="1" type="ORF">D5018_08330</name>
</gene>
<protein>
    <recommendedName>
        <fullName evidence="3">Zinc ribbon-containing protein</fullName>
    </recommendedName>
</protein>
<keyword evidence="2" id="KW-1185">Reference proteome</keyword>
<accession>A0A3L8Q167</accession>
<name>A0A3L8Q167_9GAMM</name>
<organism evidence="1 2">
    <name type="scientific">Parashewanella curva</name>
    <dbReference type="NCBI Taxonomy" id="2338552"/>
    <lineage>
        <taxon>Bacteria</taxon>
        <taxon>Pseudomonadati</taxon>
        <taxon>Pseudomonadota</taxon>
        <taxon>Gammaproteobacteria</taxon>
        <taxon>Alteromonadales</taxon>
        <taxon>Shewanellaceae</taxon>
        <taxon>Parashewanella</taxon>
    </lineage>
</organism>
<sequence length="166" mass="18945">MKEKKQALLDLYQQLIQQVKHKYENDPSLTANDLIQSVEQGATFLSLKEDIDDAELDLVKAFLHREISEFVKHQHEQEVSASPTFLMLENSLFHWLGEITDRSQVEWHELSKELEMAGAYKAGEIVSQGRMICEDCGHGVEIDFPSVISSCPECDGEQFIRLPLNP</sequence>
<evidence type="ECO:0000313" key="1">
    <source>
        <dbReference type="EMBL" id="RLV60132.1"/>
    </source>
</evidence>
<dbReference type="Pfam" id="PF07295">
    <property type="entry name" value="DUF1451"/>
    <property type="match status" value="1"/>
</dbReference>
<dbReference type="EMBL" id="QZEI01000020">
    <property type="protein sequence ID" value="RLV60132.1"/>
    <property type="molecule type" value="Genomic_DNA"/>
</dbReference>
<dbReference type="RefSeq" id="WP_121838551.1">
    <property type="nucleotide sequence ID" value="NZ_ML014769.1"/>
</dbReference>
<dbReference type="OrthoDB" id="3174978at2"/>
<evidence type="ECO:0000313" key="2">
    <source>
        <dbReference type="Proteomes" id="UP000281474"/>
    </source>
</evidence>
<dbReference type="Proteomes" id="UP000281474">
    <property type="component" value="Unassembled WGS sequence"/>
</dbReference>
<comment type="caution">
    <text evidence="1">The sequence shown here is derived from an EMBL/GenBank/DDBJ whole genome shotgun (WGS) entry which is preliminary data.</text>
</comment>
<dbReference type="AlphaFoldDB" id="A0A3L8Q167"/>
<reference evidence="1 2" key="1">
    <citation type="submission" date="2018-09" db="EMBL/GenBank/DDBJ databases">
        <title>Phylogeny of the Shewanellaceae, and recommendation for two new genera, Pseudoshewanella and Parashewanella.</title>
        <authorList>
            <person name="Wang G."/>
        </authorList>
    </citation>
    <scope>NUCLEOTIDE SEQUENCE [LARGE SCALE GENOMIC DNA]</scope>
    <source>
        <strain evidence="1 2">C51</strain>
    </source>
</reference>
<dbReference type="InterPro" id="IPR009912">
    <property type="entry name" value="DUF1451"/>
</dbReference>
<proteinExistence type="predicted"/>